<dbReference type="GO" id="GO:0042302">
    <property type="term" value="F:structural constituent of cuticle"/>
    <property type="evidence" value="ECO:0007669"/>
    <property type="project" value="InterPro"/>
</dbReference>
<keyword evidence="4" id="KW-1185">Reference proteome</keyword>
<evidence type="ECO:0000256" key="2">
    <source>
        <dbReference type="SAM" id="Phobius"/>
    </source>
</evidence>
<dbReference type="SMART" id="SM01088">
    <property type="entry name" value="Col_cuticle_N"/>
    <property type="match status" value="1"/>
</dbReference>
<keyword evidence="1" id="KW-0677">Repeat</keyword>
<accession>A0A0M3HL25</accession>
<dbReference type="Pfam" id="PF01484">
    <property type="entry name" value="Col_cuticle_N"/>
    <property type="match status" value="1"/>
</dbReference>
<evidence type="ECO:0000259" key="3">
    <source>
        <dbReference type="SMART" id="SM01088"/>
    </source>
</evidence>
<evidence type="ECO:0000313" key="4">
    <source>
        <dbReference type="Proteomes" id="UP000036681"/>
    </source>
</evidence>
<dbReference type="Proteomes" id="UP000036681">
    <property type="component" value="Unplaced"/>
</dbReference>
<proteinExistence type="predicted"/>
<evidence type="ECO:0000256" key="1">
    <source>
        <dbReference type="ARBA" id="ARBA00022737"/>
    </source>
</evidence>
<dbReference type="AlphaFoldDB" id="A0A0M3HL25"/>
<feature type="domain" description="Nematode cuticle collagen N-terminal" evidence="3">
    <location>
        <begin position="33"/>
        <end position="85"/>
    </location>
</feature>
<name>A0A0M3HL25_ASCLU</name>
<feature type="transmembrane region" description="Helical" evidence="2">
    <location>
        <begin position="34"/>
        <end position="60"/>
    </location>
</feature>
<keyword evidence="2" id="KW-0472">Membrane</keyword>
<sequence>MGEYHGEVILAANFPPHYDGTFEHHEEAYSLRKFAFFGVILATYSTFCIALVLPSVFVYVQYVQSSLDTEFNFCKHRTQTLWQYFDEVIQLLT</sequence>
<dbReference type="WBParaSite" id="ALUE_0000222001-mRNA-1">
    <property type="protein sequence ID" value="ALUE_0000222001-mRNA-1"/>
    <property type="gene ID" value="ALUE_0000222001"/>
</dbReference>
<dbReference type="InterPro" id="IPR002486">
    <property type="entry name" value="Col_cuticle_N"/>
</dbReference>
<evidence type="ECO:0000313" key="5">
    <source>
        <dbReference type="WBParaSite" id="ALUE_0000222001-mRNA-1"/>
    </source>
</evidence>
<keyword evidence="2" id="KW-0812">Transmembrane</keyword>
<reference evidence="5" key="1">
    <citation type="submission" date="2017-02" db="UniProtKB">
        <authorList>
            <consortium name="WormBaseParasite"/>
        </authorList>
    </citation>
    <scope>IDENTIFICATION</scope>
</reference>
<organism evidence="4 5">
    <name type="scientific">Ascaris lumbricoides</name>
    <name type="common">Giant roundworm</name>
    <dbReference type="NCBI Taxonomy" id="6252"/>
    <lineage>
        <taxon>Eukaryota</taxon>
        <taxon>Metazoa</taxon>
        <taxon>Ecdysozoa</taxon>
        <taxon>Nematoda</taxon>
        <taxon>Chromadorea</taxon>
        <taxon>Rhabditida</taxon>
        <taxon>Spirurina</taxon>
        <taxon>Ascaridomorpha</taxon>
        <taxon>Ascaridoidea</taxon>
        <taxon>Ascarididae</taxon>
        <taxon>Ascaris</taxon>
    </lineage>
</organism>
<protein>
    <submittedName>
        <fullName evidence="5">Col_cuticle_N domain-containing protein</fullName>
    </submittedName>
</protein>
<keyword evidence="2" id="KW-1133">Transmembrane helix</keyword>